<proteinExistence type="predicted"/>
<organism evidence="1 2">
    <name type="scientific">Austropuccinia psidii MF-1</name>
    <dbReference type="NCBI Taxonomy" id="1389203"/>
    <lineage>
        <taxon>Eukaryota</taxon>
        <taxon>Fungi</taxon>
        <taxon>Dikarya</taxon>
        <taxon>Basidiomycota</taxon>
        <taxon>Pucciniomycotina</taxon>
        <taxon>Pucciniomycetes</taxon>
        <taxon>Pucciniales</taxon>
        <taxon>Sphaerophragmiaceae</taxon>
        <taxon>Austropuccinia</taxon>
    </lineage>
</organism>
<sequence>MVLGYEGRPFYLKITSTTWTMIHMSGVLHSLKDSNPLILKLKFKSGITNSLNIYNSKNRHITIGTNKEKKVSLYIYQMSNQDPLEEFLNEFKEGHISANLSSKQILSVLKILRKNRPAFSIGEETLGKIRGHNIELYLDV</sequence>
<gene>
    <name evidence="1" type="ORF">O181_081994</name>
</gene>
<dbReference type="AlphaFoldDB" id="A0A9Q3FND9"/>
<dbReference type="Proteomes" id="UP000765509">
    <property type="component" value="Unassembled WGS sequence"/>
</dbReference>
<evidence type="ECO:0000313" key="1">
    <source>
        <dbReference type="EMBL" id="MBW0542279.1"/>
    </source>
</evidence>
<comment type="caution">
    <text evidence="1">The sequence shown here is derived from an EMBL/GenBank/DDBJ whole genome shotgun (WGS) entry which is preliminary data.</text>
</comment>
<evidence type="ECO:0000313" key="2">
    <source>
        <dbReference type="Proteomes" id="UP000765509"/>
    </source>
</evidence>
<accession>A0A9Q3FND9</accession>
<keyword evidence="2" id="KW-1185">Reference proteome</keyword>
<name>A0A9Q3FND9_9BASI</name>
<reference evidence="1" key="1">
    <citation type="submission" date="2021-03" db="EMBL/GenBank/DDBJ databases">
        <title>Draft genome sequence of rust myrtle Austropuccinia psidii MF-1, a brazilian biotype.</title>
        <authorList>
            <person name="Quecine M.C."/>
            <person name="Pachon D.M.R."/>
            <person name="Bonatelli M.L."/>
            <person name="Correr F.H."/>
            <person name="Franceschini L.M."/>
            <person name="Leite T.F."/>
            <person name="Margarido G.R.A."/>
            <person name="Almeida C.A."/>
            <person name="Ferrarezi J.A."/>
            <person name="Labate C.A."/>
        </authorList>
    </citation>
    <scope>NUCLEOTIDE SEQUENCE</scope>
    <source>
        <strain evidence="1">MF-1</strain>
    </source>
</reference>
<protein>
    <submittedName>
        <fullName evidence="1">Uncharacterized protein</fullName>
    </submittedName>
</protein>
<dbReference type="EMBL" id="AVOT02047005">
    <property type="protein sequence ID" value="MBW0542279.1"/>
    <property type="molecule type" value="Genomic_DNA"/>
</dbReference>